<dbReference type="FunFam" id="3.40.630.30:FF:000048">
    <property type="entry name" value="Glucosamine 6-phosphate N-acetyltransferase"/>
    <property type="match status" value="1"/>
</dbReference>
<sequence length="562" mass="59296">MMASTTLPLQPLDDEQPLSSLLSVEDGTSEDALKLSDTLFTGYLSRSIGSKQNDIEEGDAEASSSQGEGDDENDEDDDEREKADHCQGLEQNKKESSSPLDPSPDSTLSSLPSSSSSSSSSSPRSSSDATPTSTANDNDQPNALTLSDASSSQAAAAAATVAAVATASATLPPPPQQQHQASGPSPHSPLTPLAHTSPAKEHSSRQTKRNSFFSSLSALFSSRRTKKEPSSSSLVETTTTTTNTKAAAAAATRTSSFSSSTADQSHGQQQQQRTLSNIHSHSHMNKSNMSFVPSSSALFSPSLISSEVQSQLPEGYLMRPLEMTDYEKGFYDCLAGLTVVGTATAETFATCFDSMQRVPGVYHIVVIEDLSQERIVASGTLIVEQKFIRSSGKAGHIEDIVVHDSQRGKKFGIRLIDQLRYLAQQLGCYKLLLTCSESNEAFYQKSDFVRKDLHMALYLPGATSATPSSSSSSSSSPPSTAAVPVSVPEPVTITEEELPSSSSSTASSNNSSSTDVATLPALSASSCKLDIALGNATSVETIKDISILSAEPELERSTLAVH</sequence>
<protein>
    <submittedName>
        <fullName evidence="10">Glucosamine-phosphate N-acetyltransferase-like protein</fullName>
    </submittedName>
</protein>
<keyword evidence="11" id="KW-1185">Reference proteome</keyword>
<feature type="compositionally biased region" description="Low complexity" evidence="8">
    <location>
        <begin position="97"/>
        <end position="133"/>
    </location>
</feature>
<reference evidence="10" key="1">
    <citation type="journal article" date="2020" name="Fungal Divers.">
        <title>Resolving the Mortierellaceae phylogeny through synthesis of multi-gene phylogenetics and phylogenomics.</title>
        <authorList>
            <person name="Vandepol N."/>
            <person name="Liber J."/>
            <person name="Desiro A."/>
            <person name="Na H."/>
            <person name="Kennedy M."/>
            <person name="Barry K."/>
            <person name="Grigoriev I.V."/>
            <person name="Miller A.N."/>
            <person name="O'Donnell K."/>
            <person name="Stajich J.E."/>
            <person name="Bonito G."/>
        </authorList>
    </citation>
    <scope>NUCLEOTIDE SEQUENCE</scope>
    <source>
        <strain evidence="10">BC1065</strain>
    </source>
</reference>
<comment type="subcellular location">
    <subcellularLocation>
        <location evidence="1">Endomembrane system</location>
        <topology evidence="1">Peripheral membrane protein</topology>
    </subcellularLocation>
    <subcellularLocation>
        <location evidence="2">Endoplasmic reticulum membrane</location>
    </subcellularLocation>
</comment>
<dbReference type="EMBL" id="JAAAJB010000357">
    <property type="protein sequence ID" value="KAG0257552.1"/>
    <property type="molecule type" value="Genomic_DNA"/>
</dbReference>
<feature type="compositionally biased region" description="Low complexity" evidence="8">
    <location>
        <begin position="500"/>
        <end position="514"/>
    </location>
</feature>
<evidence type="ECO:0000256" key="2">
    <source>
        <dbReference type="ARBA" id="ARBA00004586"/>
    </source>
</evidence>
<evidence type="ECO:0000313" key="11">
    <source>
        <dbReference type="Proteomes" id="UP000807716"/>
    </source>
</evidence>
<evidence type="ECO:0000256" key="3">
    <source>
        <dbReference type="ARBA" id="ARBA00011738"/>
    </source>
</evidence>
<evidence type="ECO:0000256" key="4">
    <source>
        <dbReference type="ARBA" id="ARBA00022679"/>
    </source>
</evidence>
<organism evidence="10 11">
    <name type="scientific">Actinomortierella ambigua</name>
    <dbReference type="NCBI Taxonomy" id="1343610"/>
    <lineage>
        <taxon>Eukaryota</taxon>
        <taxon>Fungi</taxon>
        <taxon>Fungi incertae sedis</taxon>
        <taxon>Mucoromycota</taxon>
        <taxon>Mortierellomycotina</taxon>
        <taxon>Mortierellomycetes</taxon>
        <taxon>Mortierellales</taxon>
        <taxon>Mortierellaceae</taxon>
        <taxon>Actinomortierella</taxon>
    </lineage>
</organism>
<dbReference type="Gene3D" id="3.40.630.30">
    <property type="match status" value="1"/>
</dbReference>
<feature type="compositionally biased region" description="Low complexity" evidence="8">
    <location>
        <begin position="143"/>
        <end position="170"/>
    </location>
</feature>
<comment type="subunit">
    <text evidence="3">Homodimer.</text>
</comment>
<dbReference type="GO" id="GO:0004343">
    <property type="term" value="F:glucosamine 6-phosphate N-acetyltransferase activity"/>
    <property type="evidence" value="ECO:0007669"/>
    <property type="project" value="UniProtKB-ARBA"/>
</dbReference>
<evidence type="ECO:0000313" key="10">
    <source>
        <dbReference type="EMBL" id="KAG0257552.1"/>
    </source>
</evidence>
<evidence type="ECO:0000256" key="8">
    <source>
        <dbReference type="SAM" id="MobiDB-lite"/>
    </source>
</evidence>
<feature type="compositionally biased region" description="Basic and acidic residues" evidence="8">
    <location>
        <begin position="80"/>
        <end position="96"/>
    </location>
</feature>
<dbReference type="OrthoDB" id="10039976at2759"/>
<evidence type="ECO:0000256" key="5">
    <source>
        <dbReference type="ARBA" id="ARBA00022824"/>
    </source>
</evidence>
<evidence type="ECO:0000256" key="6">
    <source>
        <dbReference type="ARBA" id="ARBA00023136"/>
    </source>
</evidence>
<dbReference type="SUPFAM" id="SSF55729">
    <property type="entry name" value="Acyl-CoA N-acyltransferases (Nat)"/>
    <property type="match status" value="1"/>
</dbReference>
<feature type="compositionally biased region" description="Low complexity" evidence="8">
    <location>
        <begin position="211"/>
        <end position="222"/>
    </location>
</feature>
<feature type="region of interest" description="Disordered" evidence="8">
    <location>
        <begin position="47"/>
        <end position="276"/>
    </location>
</feature>
<feature type="domain" description="N-acetyltransferase" evidence="9">
    <location>
        <begin position="316"/>
        <end position="460"/>
    </location>
</feature>
<evidence type="ECO:0000256" key="7">
    <source>
        <dbReference type="ARBA" id="ARBA00023315"/>
    </source>
</evidence>
<feature type="compositionally biased region" description="Polar residues" evidence="8">
    <location>
        <begin position="266"/>
        <end position="275"/>
    </location>
</feature>
<dbReference type="CDD" id="cd04301">
    <property type="entry name" value="NAT_SF"/>
    <property type="match status" value="1"/>
</dbReference>
<name>A0A9P6Q1L3_9FUNG</name>
<dbReference type="Pfam" id="PF00583">
    <property type="entry name" value="Acetyltransf_1"/>
    <property type="match status" value="1"/>
</dbReference>
<feature type="region of interest" description="Disordered" evidence="8">
    <location>
        <begin position="1"/>
        <end position="20"/>
    </location>
</feature>
<accession>A0A9P6Q1L3</accession>
<keyword evidence="4" id="KW-0808">Transferase</keyword>
<dbReference type="Proteomes" id="UP000807716">
    <property type="component" value="Unassembled WGS sequence"/>
</dbReference>
<feature type="compositionally biased region" description="Acidic residues" evidence="8">
    <location>
        <begin position="68"/>
        <end position="79"/>
    </location>
</feature>
<dbReference type="InterPro" id="IPR016181">
    <property type="entry name" value="Acyl_CoA_acyltransferase"/>
</dbReference>
<comment type="caution">
    <text evidence="10">The sequence shown here is derived from an EMBL/GenBank/DDBJ whole genome shotgun (WGS) entry which is preliminary data.</text>
</comment>
<evidence type="ECO:0000259" key="9">
    <source>
        <dbReference type="PROSITE" id="PS51186"/>
    </source>
</evidence>
<dbReference type="PANTHER" id="PTHR13355:SF11">
    <property type="entry name" value="GLUCOSAMINE 6-PHOSPHATE N-ACETYLTRANSFERASE"/>
    <property type="match status" value="1"/>
</dbReference>
<keyword evidence="5" id="KW-0256">Endoplasmic reticulum</keyword>
<keyword evidence="6" id="KW-0472">Membrane</keyword>
<keyword evidence="7" id="KW-0012">Acyltransferase</keyword>
<feature type="region of interest" description="Disordered" evidence="8">
    <location>
        <begin position="464"/>
        <end position="515"/>
    </location>
</feature>
<dbReference type="InterPro" id="IPR000182">
    <property type="entry name" value="GNAT_dom"/>
</dbReference>
<dbReference type="AlphaFoldDB" id="A0A9P6Q1L3"/>
<dbReference type="PROSITE" id="PS51186">
    <property type="entry name" value="GNAT"/>
    <property type="match status" value="1"/>
</dbReference>
<feature type="compositionally biased region" description="Low complexity" evidence="8">
    <location>
        <begin position="230"/>
        <end position="265"/>
    </location>
</feature>
<dbReference type="InterPro" id="IPR039143">
    <property type="entry name" value="GNPNAT1-like"/>
</dbReference>
<dbReference type="PANTHER" id="PTHR13355">
    <property type="entry name" value="GLUCOSAMINE 6-PHOSPHATE N-ACETYLTRANSFERASE"/>
    <property type="match status" value="1"/>
</dbReference>
<feature type="compositionally biased region" description="Low complexity" evidence="8">
    <location>
        <begin position="464"/>
        <end position="492"/>
    </location>
</feature>
<dbReference type="GO" id="GO:1901135">
    <property type="term" value="P:carbohydrate derivative metabolic process"/>
    <property type="evidence" value="ECO:0007669"/>
    <property type="project" value="UniProtKB-ARBA"/>
</dbReference>
<gene>
    <name evidence="10" type="primary">GNA1_1</name>
    <name evidence="10" type="ORF">DFQ27_005063</name>
</gene>
<proteinExistence type="predicted"/>
<evidence type="ECO:0000256" key="1">
    <source>
        <dbReference type="ARBA" id="ARBA00004184"/>
    </source>
</evidence>
<dbReference type="GO" id="GO:0005789">
    <property type="term" value="C:endoplasmic reticulum membrane"/>
    <property type="evidence" value="ECO:0007669"/>
    <property type="project" value="UniProtKB-SubCell"/>
</dbReference>